<dbReference type="EMBL" id="JH971391">
    <property type="protein sequence ID" value="EKM78695.1"/>
    <property type="molecule type" value="Genomic_DNA"/>
</dbReference>
<feature type="region of interest" description="Disordered" evidence="5">
    <location>
        <begin position="346"/>
        <end position="369"/>
    </location>
</feature>
<dbReference type="Gene3D" id="2.130.10.10">
    <property type="entry name" value="YVTN repeat-like/Quinoprotein amine dehydrogenase"/>
    <property type="match status" value="2"/>
</dbReference>
<dbReference type="eggNOG" id="KOG0322">
    <property type="taxonomic scope" value="Eukaryota"/>
</dbReference>
<dbReference type="InterPro" id="IPR036322">
    <property type="entry name" value="WD40_repeat_dom_sf"/>
</dbReference>
<protein>
    <recommendedName>
        <fullName evidence="4">ASTRA-associated protein 1</fullName>
    </recommendedName>
</protein>
<dbReference type="HOGENOM" id="CLU_041940_0_2_1"/>
<gene>
    <name evidence="6" type="ORF">AGABI1DRAFT_100733</name>
</gene>
<evidence type="ECO:0000313" key="6">
    <source>
        <dbReference type="EMBL" id="EKM78695.1"/>
    </source>
</evidence>
<keyword evidence="7" id="KW-1185">Reference proteome</keyword>
<dbReference type="AlphaFoldDB" id="K5XUE2"/>
<name>K5XUE2_AGABU</name>
<dbReference type="OrthoDB" id="7668193at2759"/>
<dbReference type="STRING" id="597362.K5XUE2"/>
<accession>K5XUE2</accession>
<evidence type="ECO:0000313" key="7">
    <source>
        <dbReference type="Proteomes" id="UP000008493"/>
    </source>
</evidence>
<dbReference type="PANTHER" id="PTHR19854:SF1">
    <property type="entry name" value="GUANINE NUCLEOTIDE-BINDING PROTEIN SUBUNIT BETA-LIKE PROTEIN 1"/>
    <property type="match status" value="1"/>
</dbReference>
<evidence type="ECO:0000256" key="5">
    <source>
        <dbReference type="SAM" id="MobiDB-lite"/>
    </source>
</evidence>
<dbReference type="SMART" id="SM00320">
    <property type="entry name" value="WD40"/>
    <property type="match status" value="5"/>
</dbReference>
<reference evidence="7" key="1">
    <citation type="journal article" date="2012" name="Proc. Natl. Acad. Sci. U.S.A.">
        <title>Genome sequence of the button mushroom Agaricus bisporus reveals mechanisms governing adaptation to a humic-rich ecological niche.</title>
        <authorList>
            <person name="Morin E."/>
            <person name="Kohler A."/>
            <person name="Baker A.R."/>
            <person name="Foulongne-Oriol M."/>
            <person name="Lombard V."/>
            <person name="Nagy L.G."/>
            <person name="Ohm R.A."/>
            <person name="Patyshakuliyeva A."/>
            <person name="Brun A."/>
            <person name="Aerts A.L."/>
            <person name="Bailey A.M."/>
            <person name="Billette C."/>
            <person name="Coutinho P.M."/>
            <person name="Deakin G."/>
            <person name="Doddapaneni H."/>
            <person name="Floudas D."/>
            <person name="Grimwood J."/>
            <person name="Hilden K."/>
            <person name="Kuees U."/>
            <person name="LaButti K.M."/>
            <person name="Lapidus A."/>
            <person name="Lindquist E.A."/>
            <person name="Lucas S.M."/>
            <person name="Murat C."/>
            <person name="Riley R.W."/>
            <person name="Salamov A.A."/>
            <person name="Schmutz J."/>
            <person name="Subramanian V."/>
            <person name="Woesten H.A.B."/>
            <person name="Xu J."/>
            <person name="Eastwood D.C."/>
            <person name="Foster G.D."/>
            <person name="Sonnenberg A.S."/>
            <person name="Cullen D."/>
            <person name="de Vries R.P."/>
            <person name="Lundell T."/>
            <person name="Hibbett D.S."/>
            <person name="Henrissat B."/>
            <person name="Burton K.S."/>
            <person name="Kerrigan R.W."/>
            <person name="Challen M.P."/>
            <person name="Grigoriev I.V."/>
            <person name="Martin F."/>
        </authorList>
    </citation>
    <scope>NUCLEOTIDE SEQUENCE [LARGE SCALE GENOMIC DNA]</scope>
    <source>
        <strain evidence="7">JB137-S8 / ATCC MYA-4627 / FGSC 10392</strain>
    </source>
</reference>
<evidence type="ECO:0000256" key="4">
    <source>
        <dbReference type="ARBA" id="ARBA00040563"/>
    </source>
</evidence>
<dbReference type="GeneID" id="18821784"/>
<evidence type="ECO:0000256" key="2">
    <source>
        <dbReference type="ARBA" id="ARBA00022737"/>
    </source>
</evidence>
<dbReference type="SUPFAM" id="SSF50978">
    <property type="entry name" value="WD40 repeat-like"/>
    <property type="match status" value="1"/>
</dbReference>
<evidence type="ECO:0000256" key="1">
    <source>
        <dbReference type="ARBA" id="ARBA00022574"/>
    </source>
</evidence>
<evidence type="ECO:0000256" key="3">
    <source>
        <dbReference type="ARBA" id="ARBA00037931"/>
    </source>
</evidence>
<dbReference type="RefSeq" id="XP_007330526.1">
    <property type="nucleotide sequence ID" value="XM_007330464.1"/>
</dbReference>
<dbReference type="FunCoup" id="K5XUE2">
    <property type="interactions" value="169"/>
</dbReference>
<keyword evidence="2" id="KW-0677">Repeat</keyword>
<dbReference type="InterPro" id="IPR001680">
    <property type="entry name" value="WD40_rpt"/>
</dbReference>
<dbReference type="PANTHER" id="PTHR19854">
    <property type="entry name" value="TRANSDUCIN BETA-LIKE 3"/>
    <property type="match status" value="1"/>
</dbReference>
<dbReference type="OMA" id="YQRQSMQ"/>
<dbReference type="InterPro" id="IPR015943">
    <property type="entry name" value="WD40/YVTN_repeat-like_dom_sf"/>
</dbReference>
<keyword evidence="1" id="KW-0853">WD repeat</keyword>
<dbReference type="Pfam" id="PF00400">
    <property type="entry name" value="WD40"/>
    <property type="match status" value="2"/>
</dbReference>
<dbReference type="InParanoid" id="K5XUE2"/>
<dbReference type="KEGG" id="abp:AGABI1DRAFT100733"/>
<sequence>MALPPPAAPNHLLRLHSQPVSALAFSEDNTRLYSGDSSGLVAVTSTWTLRPIAKWQPHSDGLLGIEEWQDEIITHGRDNKLHIWKRTIELPGSARLGDTAASLDLPIPDLSYSLDVNALNYCRFSLMLLDSDNNHKRALLAVPGLIDSSVADVWCLPSRERIHAAIGQETRKSIFSTDPKGIIMGLHLFTSNSSHNGINELRILCAYENGSVTLRKYARINQPTSIEGEGWEVLWTSKLHAETIMSLRVSRQNDFALTVSADHLICRYNLLEAEVSSDKSFVAHKTKHPGNAAIAIRDDGRVCAVGGWDGNIRLYSTRTMKPLGTLKYHKSSCQTIEFARFLGVSQPAAEPEDDTSSDEWTQEEKTERDRWLTAGGKDCRVSIWSLISFSR</sequence>
<proteinExistence type="inferred from homology"/>
<comment type="similarity">
    <text evidence="3">Belongs to the WD repeat ASA1 family.</text>
</comment>
<organism evidence="6 7">
    <name type="scientific">Agaricus bisporus var. burnettii (strain JB137-S8 / ATCC MYA-4627 / FGSC 10392)</name>
    <name type="common">White button mushroom</name>
    <dbReference type="NCBI Taxonomy" id="597362"/>
    <lineage>
        <taxon>Eukaryota</taxon>
        <taxon>Fungi</taxon>
        <taxon>Dikarya</taxon>
        <taxon>Basidiomycota</taxon>
        <taxon>Agaricomycotina</taxon>
        <taxon>Agaricomycetes</taxon>
        <taxon>Agaricomycetidae</taxon>
        <taxon>Agaricales</taxon>
        <taxon>Agaricineae</taxon>
        <taxon>Agaricaceae</taxon>
        <taxon>Agaricus</taxon>
    </lineage>
</organism>
<feature type="compositionally biased region" description="Acidic residues" evidence="5">
    <location>
        <begin position="350"/>
        <end position="361"/>
    </location>
</feature>
<dbReference type="Proteomes" id="UP000008493">
    <property type="component" value="Unassembled WGS sequence"/>
</dbReference>